<dbReference type="EMBL" id="BMAT01011015">
    <property type="protein sequence ID" value="GFR65004.1"/>
    <property type="molecule type" value="Genomic_DNA"/>
</dbReference>
<dbReference type="AlphaFoldDB" id="A0AAV4EWE8"/>
<dbReference type="Proteomes" id="UP000762676">
    <property type="component" value="Unassembled WGS sequence"/>
</dbReference>
<keyword evidence="2" id="KW-1185">Reference proteome</keyword>
<evidence type="ECO:0000313" key="2">
    <source>
        <dbReference type="Proteomes" id="UP000762676"/>
    </source>
</evidence>
<evidence type="ECO:0000313" key="1">
    <source>
        <dbReference type="EMBL" id="GFR65004.1"/>
    </source>
</evidence>
<accession>A0AAV4EWE8</accession>
<gene>
    <name evidence="1" type="ORF">ElyMa_005519800</name>
</gene>
<proteinExistence type="predicted"/>
<reference evidence="1 2" key="1">
    <citation type="journal article" date="2021" name="Elife">
        <title>Chloroplast acquisition without the gene transfer in kleptoplastic sea slugs, Plakobranchus ocellatus.</title>
        <authorList>
            <person name="Maeda T."/>
            <person name="Takahashi S."/>
            <person name="Yoshida T."/>
            <person name="Shimamura S."/>
            <person name="Takaki Y."/>
            <person name="Nagai Y."/>
            <person name="Toyoda A."/>
            <person name="Suzuki Y."/>
            <person name="Arimoto A."/>
            <person name="Ishii H."/>
            <person name="Satoh N."/>
            <person name="Nishiyama T."/>
            <person name="Hasebe M."/>
            <person name="Maruyama T."/>
            <person name="Minagawa J."/>
            <person name="Obokata J."/>
            <person name="Shigenobu S."/>
        </authorList>
    </citation>
    <scope>NUCLEOTIDE SEQUENCE [LARGE SCALE GENOMIC DNA]</scope>
</reference>
<name>A0AAV4EWE8_9GAST</name>
<protein>
    <submittedName>
        <fullName evidence="1">Uncharacterized protein</fullName>
    </submittedName>
</protein>
<organism evidence="1 2">
    <name type="scientific">Elysia marginata</name>
    <dbReference type="NCBI Taxonomy" id="1093978"/>
    <lineage>
        <taxon>Eukaryota</taxon>
        <taxon>Metazoa</taxon>
        <taxon>Spiralia</taxon>
        <taxon>Lophotrochozoa</taxon>
        <taxon>Mollusca</taxon>
        <taxon>Gastropoda</taxon>
        <taxon>Heterobranchia</taxon>
        <taxon>Euthyneura</taxon>
        <taxon>Panpulmonata</taxon>
        <taxon>Sacoglossa</taxon>
        <taxon>Placobranchoidea</taxon>
        <taxon>Plakobranchidae</taxon>
        <taxon>Elysia</taxon>
    </lineage>
</organism>
<sequence>MAVATVFDRLTVLDCSSVVVWDDQPHTTTAIWDDQPSTKTAIWDDQPHTTTANPPTCKTGTWLEAELEICGMLVFERLTGCRNVML</sequence>
<comment type="caution">
    <text evidence="1">The sequence shown here is derived from an EMBL/GenBank/DDBJ whole genome shotgun (WGS) entry which is preliminary data.</text>
</comment>